<evidence type="ECO:0000259" key="1">
    <source>
        <dbReference type="Pfam" id="PF20722"/>
    </source>
</evidence>
<dbReference type="InterPro" id="IPR041078">
    <property type="entry name" value="Plavaka"/>
</dbReference>
<feature type="domain" description="DUF6830" evidence="1">
    <location>
        <begin position="470"/>
        <end position="563"/>
    </location>
</feature>
<keyword evidence="3" id="KW-1185">Reference proteome</keyword>
<dbReference type="Pfam" id="PF20722">
    <property type="entry name" value="DUF6830"/>
    <property type="match status" value="1"/>
</dbReference>
<organism evidence="2 3">
    <name type="scientific">Sphagnurus paluster</name>
    <dbReference type="NCBI Taxonomy" id="117069"/>
    <lineage>
        <taxon>Eukaryota</taxon>
        <taxon>Fungi</taxon>
        <taxon>Dikarya</taxon>
        <taxon>Basidiomycota</taxon>
        <taxon>Agaricomycotina</taxon>
        <taxon>Agaricomycetes</taxon>
        <taxon>Agaricomycetidae</taxon>
        <taxon>Agaricales</taxon>
        <taxon>Tricholomatineae</taxon>
        <taxon>Lyophyllaceae</taxon>
        <taxon>Sphagnurus</taxon>
    </lineage>
</organism>
<name>A0A9P7K434_9AGAR</name>
<dbReference type="Proteomes" id="UP000717328">
    <property type="component" value="Unassembled WGS sequence"/>
</dbReference>
<sequence>MHTGKWWWSTQVRNAVVNQVDGNTHTLERSQVALEKDKPGTTIILIIISTDKTQLTLFRNKSAYPIYITIGNIPKEIRSKPSNRAYVLLGYLPTTRLENVTNLAARRRLVANLYHACMARILAPLESAGKDGVFMTTGDGLNRRSHPLLACVVIDYPEQVLTTCTITGDCPTCPTPRDQLGEYDREVLPELRDMSQILEIIDSFESDPAGFLQACKAVGVKPMIDPFWKNLPYVHIYRSITPDILHQLYQGIMKHLVTWIIQAYGAAEIDARCRRMPPNYNIRLFMKGISTFSRVTGQEHDQMCRILLGLVIDIPLPGGLSSARLLSSVQALLDFLYLAQYPVHTDETLELLEDALEDFHRNKQIFVDLEIRDSFNIPKLHWAQHYTSAIKLYGTTDNVNTQYTKRLHIDLAKDAYVATNHKDEFPQMTLWVEHKEKILRHSQHVEWHLRGSPAMRREEWTPPGLELDRACYVAKHPSARSVSFARLATDYGAPLFRTALAHYVTSVNEPNLNARQVERRIWTVHIPFNKVPVWHRIKFLQTDPASGTASTAESIHVQPAKTDIRGRIVPARFDTALLNDGTGQLTGIEGQLSSLQ</sequence>
<proteinExistence type="predicted"/>
<dbReference type="AlphaFoldDB" id="A0A9P7K434"/>
<reference evidence="2" key="2">
    <citation type="submission" date="2021-10" db="EMBL/GenBank/DDBJ databases">
        <title>Phylogenomics reveals ancestral predisposition of the termite-cultivated fungus Termitomyces towards a domesticated lifestyle.</title>
        <authorList>
            <person name="Auxier B."/>
            <person name="Grum-Grzhimaylo A."/>
            <person name="Cardenas M.E."/>
            <person name="Lodge J.D."/>
            <person name="Laessoe T."/>
            <person name="Pedersen O."/>
            <person name="Smith M.E."/>
            <person name="Kuyper T.W."/>
            <person name="Franco-Molano E.A."/>
            <person name="Baroni T.J."/>
            <person name="Aanen D.K."/>
        </authorList>
    </citation>
    <scope>NUCLEOTIDE SEQUENCE</scope>
    <source>
        <strain evidence="2">D49</strain>
    </source>
</reference>
<reference evidence="2" key="1">
    <citation type="submission" date="2021-02" db="EMBL/GenBank/DDBJ databases">
        <authorList>
            <person name="Nieuwenhuis M."/>
            <person name="Van De Peppel L.J.J."/>
        </authorList>
    </citation>
    <scope>NUCLEOTIDE SEQUENCE</scope>
    <source>
        <strain evidence="2">D49</strain>
    </source>
</reference>
<evidence type="ECO:0000313" key="3">
    <source>
        <dbReference type="Proteomes" id="UP000717328"/>
    </source>
</evidence>
<dbReference type="InterPro" id="IPR049233">
    <property type="entry name" value="DUF6830"/>
</dbReference>
<dbReference type="OrthoDB" id="2576233at2759"/>
<comment type="caution">
    <text evidence="2">The sequence shown here is derived from an EMBL/GenBank/DDBJ whole genome shotgun (WGS) entry which is preliminary data.</text>
</comment>
<gene>
    <name evidence="2" type="ORF">H0H81_004628</name>
</gene>
<protein>
    <recommendedName>
        <fullName evidence="1">DUF6830 domain-containing protein</fullName>
    </recommendedName>
</protein>
<evidence type="ECO:0000313" key="2">
    <source>
        <dbReference type="EMBL" id="KAG5637421.1"/>
    </source>
</evidence>
<dbReference type="EMBL" id="JABCKI010005831">
    <property type="protein sequence ID" value="KAG5637421.1"/>
    <property type="molecule type" value="Genomic_DNA"/>
</dbReference>
<accession>A0A9P7K434</accession>
<dbReference type="Pfam" id="PF18759">
    <property type="entry name" value="Plavaka"/>
    <property type="match status" value="1"/>
</dbReference>